<reference evidence="2 3" key="1">
    <citation type="journal article" date="2023" name="Sci. Data">
        <title>Genome assembly of the Korean intertidal mud-creeper Batillaria attramentaria.</title>
        <authorList>
            <person name="Patra A.K."/>
            <person name="Ho P.T."/>
            <person name="Jun S."/>
            <person name="Lee S.J."/>
            <person name="Kim Y."/>
            <person name="Won Y.J."/>
        </authorList>
    </citation>
    <scope>NUCLEOTIDE SEQUENCE [LARGE SCALE GENOMIC DNA]</scope>
    <source>
        <strain evidence="2">Wonlab-2016</strain>
    </source>
</reference>
<gene>
    <name evidence="2" type="ORF">BaRGS_00035623</name>
</gene>
<protein>
    <submittedName>
        <fullName evidence="2">Uncharacterized protein</fullName>
    </submittedName>
</protein>
<feature type="region of interest" description="Disordered" evidence="1">
    <location>
        <begin position="201"/>
        <end position="223"/>
    </location>
</feature>
<comment type="caution">
    <text evidence="2">The sequence shown here is derived from an EMBL/GenBank/DDBJ whole genome shotgun (WGS) entry which is preliminary data.</text>
</comment>
<sequence length="223" mass="24574">MKQQAPGNDHFAFTALSVCVISRLADKTSVAENYVDKDPWLSTSPPFEARASENRRTVDYGGLRKHIRYLAWERSNKFSPRANDAEIGDGGPQKQLNPRDDREGHSSARSAVSSLCIICFFKASLMKFSLLVCGTRWGKRWGENGNTPLGPAHHVKSDSRHNLIGVDSGDAGTPYARASSGLVSIDPIFIFDHGANSIHRDRPPQSIFTPVPRAKAATQREQT</sequence>
<feature type="non-terminal residue" evidence="2">
    <location>
        <position position="223"/>
    </location>
</feature>
<evidence type="ECO:0000313" key="3">
    <source>
        <dbReference type="Proteomes" id="UP001519460"/>
    </source>
</evidence>
<dbReference type="EMBL" id="JACVVK020000480">
    <property type="protein sequence ID" value="KAK7471741.1"/>
    <property type="molecule type" value="Genomic_DNA"/>
</dbReference>
<keyword evidence="3" id="KW-1185">Reference proteome</keyword>
<name>A0ABD0JEA6_9CAEN</name>
<organism evidence="2 3">
    <name type="scientific">Batillaria attramentaria</name>
    <dbReference type="NCBI Taxonomy" id="370345"/>
    <lineage>
        <taxon>Eukaryota</taxon>
        <taxon>Metazoa</taxon>
        <taxon>Spiralia</taxon>
        <taxon>Lophotrochozoa</taxon>
        <taxon>Mollusca</taxon>
        <taxon>Gastropoda</taxon>
        <taxon>Caenogastropoda</taxon>
        <taxon>Sorbeoconcha</taxon>
        <taxon>Cerithioidea</taxon>
        <taxon>Batillariidae</taxon>
        <taxon>Batillaria</taxon>
    </lineage>
</organism>
<evidence type="ECO:0000313" key="2">
    <source>
        <dbReference type="EMBL" id="KAK7471741.1"/>
    </source>
</evidence>
<accession>A0ABD0JEA6</accession>
<dbReference type="AlphaFoldDB" id="A0ABD0JEA6"/>
<dbReference type="Proteomes" id="UP001519460">
    <property type="component" value="Unassembled WGS sequence"/>
</dbReference>
<evidence type="ECO:0000256" key="1">
    <source>
        <dbReference type="SAM" id="MobiDB-lite"/>
    </source>
</evidence>
<proteinExistence type="predicted"/>
<feature type="region of interest" description="Disordered" evidence="1">
    <location>
        <begin position="81"/>
        <end position="105"/>
    </location>
</feature>